<evidence type="ECO:0000256" key="1">
    <source>
        <dbReference type="SAM" id="SignalP"/>
    </source>
</evidence>
<feature type="chain" id="PRO_5037663865" description="Glycosyltransferase" evidence="1">
    <location>
        <begin position="29"/>
        <end position="97"/>
    </location>
</feature>
<evidence type="ECO:0008006" key="4">
    <source>
        <dbReference type="Google" id="ProtNLM"/>
    </source>
</evidence>
<dbReference type="RefSeq" id="WP_189186967.1">
    <property type="nucleotide sequence ID" value="NZ_BMMM01000005.1"/>
</dbReference>
<evidence type="ECO:0000313" key="2">
    <source>
        <dbReference type="EMBL" id="GGN64535.1"/>
    </source>
</evidence>
<sequence length="97" mass="10206">MSWRKKTSKRIVLTSTPISLHLVPLAQAFEHAGHEVAVATGAVMVDELDRSGVRHLPLRQALGPDGGELVSRHQGPASFAVPGADGVQIGVGCCDDQ</sequence>
<keyword evidence="1" id="KW-0732">Signal</keyword>
<reference evidence="2 3" key="1">
    <citation type="journal article" date="2014" name="Int. J. Syst. Evol. Microbiol.">
        <title>Complete genome sequence of Corynebacterium casei LMG S-19264T (=DSM 44701T), isolated from a smear-ripened cheese.</title>
        <authorList>
            <consortium name="US DOE Joint Genome Institute (JGI-PGF)"/>
            <person name="Walter F."/>
            <person name="Albersmeier A."/>
            <person name="Kalinowski J."/>
            <person name="Ruckert C."/>
        </authorList>
    </citation>
    <scope>NUCLEOTIDE SEQUENCE [LARGE SCALE GENOMIC DNA]</scope>
    <source>
        <strain evidence="2 3">CGMCC 4.7111</strain>
    </source>
</reference>
<gene>
    <name evidence="2" type="ORF">GCM10011579_034020</name>
</gene>
<comment type="caution">
    <text evidence="2">The sequence shown here is derived from an EMBL/GenBank/DDBJ whole genome shotgun (WGS) entry which is preliminary data.</text>
</comment>
<accession>A0A918D4T9</accession>
<proteinExistence type="predicted"/>
<feature type="signal peptide" evidence="1">
    <location>
        <begin position="1"/>
        <end position="28"/>
    </location>
</feature>
<dbReference type="Proteomes" id="UP000600365">
    <property type="component" value="Unassembled WGS sequence"/>
</dbReference>
<evidence type="ECO:0000313" key="3">
    <source>
        <dbReference type="Proteomes" id="UP000600365"/>
    </source>
</evidence>
<dbReference type="EMBL" id="BMMM01000005">
    <property type="protein sequence ID" value="GGN64535.1"/>
    <property type="molecule type" value="Genomic_DNA"/>
</dbReference>
<keyword evidence="3" id="KW-1185">Reference proteome</keyword>
<name>A0A918D4T9_9ACTN</name>
<dbReference type="Gene3D" id="3.40.50.2000">
    <property type="entry name" value="Glycogen Phosphorylase B"/>
    <property type="match status" value="1"/>
</dbReference>
<protein>
    <recommendedName>
        <fullName evidence="4">Glycosyltransferase</fullName>
    </recommendedName>
</protein>
<organism evidence="2 3">
    <name type="scientific">Streptomyces albiflavescens</name>
    <dbReference type="NCBI Taxonomy" id="1623582"/>
    <lineage>
        <taxon>Bacteria</taxon>
        <taxon>Bacillati</taxon>
        <taxon>Actinomycetota</taxon>
        <taxon>Actinomycetes</taxon>
        <taxon>Kitasatosporales</taxon>
        <taxon>Streptomycetaceae</taxon>
        <taxon>Streptomyces</taxon>
    </lineage>
</organism>
<dbReference type="AlphaFoldDB" id="A0A918D4T9"/>